<dbReference type="InterPro" id="IPR002421">
    <property type="entry name" value="5-3_exonuclease"/>
</dbReference>
<evidence type="ECO:0000256" key="5">
    <source>
        <dbReference type="ARBA" id="ARBA00049957"/>
    </source>
</evidence>
<comment type="function">
    <text evidence="5">5'-3' exonuclease acting preferentially on double-stranded DNA.</text>
</comment>
<sequence>MVFDTSYLYYRAFFGVPSSLRAPDGTPVNAIRGLLDSITRLVEQYSPDRVACAWDDDWRPAWRTDLVPSYKAHRVEEEIPLGVDQEETPDELGVQVPLIREVLEAVGMPIVGAAEHEADDVAGTLATQHEGRCWVVTGDRDLFQLVDDDTRVIWVGQGVAKHAVVDSAWLQDKYGVLPERYVDFSVLRGDPSDGLPGVKGVGEKSAARLTDAFGSLEDLVRSALDGSGSIPPAIRRSIAESAEYILKAEVVVSVVRDLPLAAPPHLPLVPDARRVAALSERLGLAGPINRLVAACS</sequence>
<evidence type="ECO:0000259" key="7">
    <source>
        <dbReference type="SMART" id="SM00475"/>
    </source>
</evidence>
<evidence type="ECO:0000256" key="6">
    <source>
        <dbReference type="ARBA" id="ARBA00050026"/>
    </source>
</evidence>
<protein>
    <recommendedName>
        <fullName evidence="6">5'-3' exonuclease</fullName>
    </recommendedName>
</protein>
<dbReference type="PANTHER" id="PTHR42646:SF2">
    <property type="entry name" value="5'-3' EXONUCLEASE FAMILY PROTEIN"/>
    <property type="match status" value="1"/>
</dbReference>
<evidence type="ECO:0000313" key="9">
    <source>
        <dbReference type="Proteomes" id="UP000275256"/>
    </source>
</evidence>
<dbReference type="GO" id="GO:0008409">
    <property type="term" value="F:5'-3' exonuclease activity"/>
    <property type="evidence" value="ECO:0007669"/>
    <property type="project" value="InterPro"/>
</dbReference>
<dbReference type="GO" id="GO:0033567">
    <property type="term" value="P:DNA replication, Okazaki fragment processing"/>
    <property type="evidence" value="ECO:0007669"/>
    <property type="project" value="InterPro"/>
</dbReference>
<proteinExistence type="predicted"/>
<evidence type="ECO:0000313" key="8">
    <source>
        <dbReference type="EMBL" id="RMB60331.1"/>
    </source>
</evidence>
<dbReference type="SMART" id="SM00279">
    <property type="entry name" value="HhH2"/>
    <property type="match status" value="1"/>
</dbReference>
<dbReference type="OrthoDB" id="9806424at2"/>
<keyword evidence="4" id="KW-0238">DNA-binding</keyword>
<dbReference type="InterPro" id="IPR029060">
    <property type="entry name" value="PIN-like_dom_sf"/>
</dbReference>
<dbReference type="AlphaFoldDB" id="A0A3M0G5K3"/>
<dbReference type="EMBL" id="REFW01000002">
    <property type="protein sequence ID" value="RMB60331.1"/>
    <property type="molecule type" value="Genomic_DNA"/>
</dbReference>
<dbReference type="SUPFAM" id="SSF88723">
    <property type="entry name" value="PIN domain-like"/>
    <property type="match status" value="1"/>
</dbReference>
<dbReference type="CDD" id="cd09898">
    <property type="entry name" value="H3TH_53EXO"/>
    <property type="match status" value="1"/>
</dbReference>
<accession>A0A3M0G5K3</accession>
<evidence type="ECO:0000256" key="3">
    <source>
        <dbReference type="ARBA" id="ARBA00022839"/>
    </source>
</evidence>
<name>A0A3M0G5K3_9ACTN</name>
<comment type="caution">
    <text evidence="8">The sequence shown here is derived from an EMBL/GenBank/DDBJ whole genome shotgun (WGS) entry which is preliminary data.</text>
</comment>
<dbReference type="InterPro" id="IPR036279">
    <property type="entry name" value="5-3_exonuclease_C_sf"/>
</dbReference>
<keyword evidence="9" id="KW-1185">Reference proteome</keyword>
<keyword evidence="3 8" id="KW-0269">Exonuclease</keyword>
<dbReference type="Proteomes" id="UP000275256">
    <property type="component" value="Unassembled WGS sequence"/>
</dbReference>
<dbReference type="PANTHER" id="PTHR42646">
    <property type="entry name" value="FLAP ENDONUCLEASE XNI"/>
    <property type="match status" value="1"/>
</dbReference>
<evidence type="ECO:0000256" key="4">
    <source>
        <dbReference type="ARBA" id="ARBA00023125"/>
    </source>
</evidence>
<keyword evidence="1" id="KW-0540">Nuclease</keyword>
<dbReference type="Gene3D" id="3.40.50.1010">
    <property type="entry name" value="5'-nuclease"/>
    <property type="match status" value="1"/>
</dbReference>
<dbReference type="SMART" id="SM00475">
    <property type="entry name" value="53EXOc"/>
    <property type="match status" value="1"/>
</dbReference>
<dbReference type="GO" id="GO:0017108">
    <property type="term" value="F:5'-flap endonuclease activity"/>
    <property type="evidence" value="ECO:0007669"/>
    <property type="project" value="InterPro"/>
</dbReference>
<organism evidence="8 9">
    <name type="scientific">Tessaracoccus antarcticus</name>
    <dbReference type="NCBI Taxonomy" id="2479848"/>
    <lineage>
        <taxon>Bacteria</taxon>
        <taxon>Bacillati</taxon>
        <taxon>Actinomycetota</taxon>
        <taxon>Actinomycetes</taxon>
        <taxon>Propionibacteriales</taxon>
        <taxon>Propionibacteriaceae</taxon>
        <taxon>Tessaracoccus</taxon>
    </lineage>
</organism>
<gene>
    <name evidence="8" type="ORF">EAX62_10675</name>
</gene>
<dbReference type="InterPro" id="IPR038969">
    <property type="entry name" value="FEN"/>
</dbReference>
<dbReference type="GO" id="GO:0003677">
    <property type="term" value="F:DNA binding"/>
    <property type="evidence" value="ECO:0007669"/>
    <property type="project" value="UniProtKB-KW"/>
</dbReference>
<dbReference type="Pfam" id="PF01367">
    <property type="entry name" value="5_3_exonuc"/>
    <property type="match status" value="1"/>
</dbReference>
<dbReference type="InterPro" id="IPR020046">
    <property type="entry name" value="5-3_exonucl_a-hlix_arch_N"/>
</dbReference>
<evidence type="ECO:0000256" key="2">
    <source>
        <dbReference type="ARBA" id="ARBA00022801"/>
    </source>
</evidence>
<dbReference type="InterPro" id="IPR020045">
    <property type="entry name" value="DNA_polI_H3TH"/>
</dbReference>
<feature type="domain" description="5'-3' exonuclease" evidence="7">
    <location>
        <begin position="1"/>
        <end position="276"/>
    </location>
</feature>
<reference evidence="8 9" key="1">
    <citation type="submission" date="2018-10" db="EMBL/GenBank/DDBJ databases">
        <title>Tessaracoccus antarcticuss sp. nov., isolated from sediment.</title>
        <authorList>
            <person name="Zhou L.Y."/>
            <person name="Du Z.J."/>
        </authorList>
    </citation>
    <scope>NUCLEOTIDE SEQUENCE [LARGE SCALE GENOMIC DNA]</scope>
    <source>
        <strain evidence="8 9">JDX10</strain>
    </source>
</reference>
<dbReference type="CDD" id="cd09859">
    <property type="entry name" value="PIN_53EXO"/>
    <property type="match status" value="1"/>
</dbReference>
<dbReference type="Gene3D" id="1.10.150.20">
    <property type="entry name" value="5' to 3' exonuclease, C-terminal subdomain"/>
    <property type="match status" value="1"/>
</dbReference>
<dbReference type="SUPFAM" id="SSF47807">
    <property type="entry name" value="5' to 3' exonuclease, C-terminal subdomain"/>
    <property type="match status" value="1"/>
</dbReference>
<dbReference type="Pfam" id="PF02739">
    <property type="entry name" value="5_3_exonuc_N"/>
    <property type="match status" value="1"/>
</dbReference>
<dbReference type="InterPro" id="IPR008918">
    <property type="entry name" value="HhH2"/>
</dbReference>
<keyword evidence="2" id="KW-0378">Hydrolase</keyword>
<evidence type="ECO:0000256" key="1">
    <source>
        <dbReference type="ARBA" id="ARBA00022722"/>
    </source>
</evidence>